<evidence type="ECO:0000256" key="1">
    <source>
        <dbReference type="SAM" id="MobiDB-lite"/>
    </source>
</evidence>
<proteinExistence type="predicted"/>
<keyword evidence="3" id="KW-1185">Reference proteome</keyword>
<feature type="compositionally biased region" description="Low complexity" evidence="1">
    <location>
        <begin position="39"/>
        <end position="48"/>
    </location>
</feature>
<dbReference type="EMBL" id="BLWC01000001">
    <property type="protein sequence ID" value="GFN01312.1"/>
    <property type="molecule type" value="Genomic_DNA"/>
</dbReference>
<accession>A0A7J0CFQ2</accession>
<feature type="region of interest" description="Disordered" evidence="1">
    <location>
        <begin position="80"/>
        <end position="112"/>
    </location>
</feature>
<gene>
    <name evidence="2" type="ORF">Sfulv_61220</name>
</gene>
<comment type="caution">
    <text evidence="2">The sequence shown here is derived from an EMBL/GenBank/DDBJ whole genome shotgun (WGS) entry which is preliminary data.</text>
</comment>
<evidence type="ECO:0000313" key="2">
    <source>
        <dbReference type="EMBL" id="GFN01312.1"/>
    </source>
</evidence>
<dbReference type="Proteomes" id="UP000498980">
    <property type="component" value="Unassembled WGS sequence"/>
</dbReference>
<dbReference type="AlphaFoldDB" id="A0A7J0CFQ2"/>
<sequence>MLNGQADDCSLDDRQRAVVLQPRGPLGQPGAQPVPCLSGGLAAEAGAGDRNGLLSTPGGRGAEAELSAMLGRPSALRVGQEELLPGGRRAAHHPVRPGPAEDLDGQAGQQNG</sequence>
<organism evidence="2 3">
    <name type="scientific">Streptomyces fulvorobeus</name>
    <dbReference type="NCBI Taxonomy" id="284028"/>
    <lineage>
        <taxon>Bacteria</taxon>
        <taxon>Bacillati</taxon>
        <taxon>Actinomycetota</taxon>
        <taxon>Actinomycetes</taxon>
        <taxon>Kitasatosporales</taxon>
        <taxon>Streptomycetaceae</taxon>
        <taxon>Streptomyces</taxon>
    </lineage>
</organism>
<protein>
    <submittedName>
        <fullName evidence="2">Uncharacterized protein</fullName>
    </submittedName>
</protein>
<feature type="region of interest" description="Disordered" evidence="1">
    <location>
        <begin position="1"/>
        <end position="60"/>
    </location>
</feature>
<reference evidence="2 3" key="1">
    <citation type="submission" date="2020-05" db="EMBL/GenBank/DDBJ databases">
        <title>Whole genome shotgun sequence of Streptomyces fulvorobeus NBRC 15897.</title>
        <authorList>
            <person name="Komaki H."/>
            <person name="Tamura T."/>
        </authorList>
    </citation>
    <scope>NUCLEOTIDE SEQUENCE [LARGE SCALE GENOMIC DNA]</scope>
    <source>
        <strain evidence="2 3">NBRC 15897</strain>
    </source>
</reference>
<name>A0A7J0CFQ2_9ACTN</name>
<evidence type="ECO:0000313" key="3">
    <source>
        <dbReference type="Proteomes" id="UP000498980"/>
    </source>
</evidence>